<reference evidence="2" key="1">
    <citation type="submission" date="2011-04" db="EMBL/GenBank/DDBJ databases">
        <title>Evolution of plant cell wall degrading machinery underlies the functional diversity of forest fungi.</title>
        <authorList>
            <consortium name="US DOE Joint Genome Institute (JGI-PGF)"/>
            <person name="Eastwood D.C."/>
            <person name="Floudas D."/>
            <person name="Binder M."/>
            <person name="Majcherczyk A."/>
            <person name="Schneider P."/>
            <person name="Aerts A."/>
            <person name="Asiegbu F.O."/>
            <person name="Baker S.E."/>
            <person name="Barry K."/>
            <person name="Bendiksby M."/>
            <person name="Blumentritt M."/>
            <person name="Coutinho P.M."/>
            <person name="Cullen D."/>
            <person name="Cullen D."/>
            <person name="Gathman A."/>
            <person name="Goodell B."/>
            <person name="Henrissat B."/>
            <person name="Ihrmark K."/>
            <person name="Kauserud H."/>
            <person name="Kohler A."/>
            <person name="LaButti K."/>
            <person name="Lapidus A."/>
            <person name="Lavin J.L."/>
            <person name="Lee Y.-H."/>
            <person name="Lindquist E."/>
            <person name="Lilly W."/>
            <person name="Lucas S."/>
            <person name="Morin E."/>
            <person name="Murat C."/>
            <person name="Oguiza J.A."/>
            <person name="Park J."/>
            <person name="Pisabarro A.G."/>
            <person name="Riley R."/>
            <person name="Rosling A."/>
            <person name="Salamov A."/>
            <person name="Schmidt O."/>
            <person name="Schmutz J."/>
            <person name="Skrede I."/>
            <person name="Stenlid J."/>
            <person name="Wiebenga A."/>
            <person name="Xie X."/>
            <person name="Kues U."/>
            <person name="Hibbett D.S."/>
            <person name="Hoffmeister D."/>
            <person name="Hogberg N."/>
            <person name="Martin F."/>
            <person name="Grigoriev I.V."/>
            <person name="Watkinson S.C."/>
        </authorList>
    </citation>
    <scope>NUCLEOTIDE SEQUENCE</scope>
    <source>
        <strain evidence="2">S7.9</strain>
    </source>
</reference>
<sequence length="281" mass="30460">MEIASVQEKLPECSPNLMPFHLSYSGLAPISTYFRVKPPPSKSLMATSTSLTAETSQMSISSSTTVVESQSTSADNALIQTQSSVGTLFAQNDHVMLEQGSLSVVQGTSGTESTLPNTHSGEQGGSKEDLGRFVASFRGRLMQGVNVDLPEGYGGLVLRSPNAAAGNTSATIIPIKTRGTKPRSKSRPGIGARATRRITRNAKDDIEPQDDNDIDDNADEIRGGKYTDEDNTITRILKPTEMFSSFVLWSPDNPVDAGKDEYLRSLTEWTRLAAEIHRYDE</sequence>
<dbReference type="GO" id="GO:0032299">
    <property type="term" value="C:ribonuclease H2 complex"/>
    <property type="evidence" value="ECO:0007669"/>
    <property type="project" value="InterPro"/>
</dbReference>
<evidence type="ECO:0000256" key="1">
    <source>
        <dbReference type="SAM" id="MobiDB-lite"/>
    </source>
</evidence>
<dbReference type="InterPro" id="IPR013924">
    <property type="entry name" value="RNase_H2_suC"/>
</dbReference>
<proteinExistence type="predicted"/>
<name>F8P385_SERL9</name>
<protein>
    <submittedName>
        <fullName evidence="2">Uncharacterized protein</fullName>
    </submittedName>
</protein>
<accession>F8P385</accession>
<dbReference type="EMBL" id="GL945437">
    <property type="protein sequence ID" value="EGO22616.1"/>
    <property type="molecule type" value="Genomic_DNA"/>
</dbReference>
<gene>
    <name evidence="2" type="ORF">SERLADRAFT_473695</name>
</gene>
<dbReference type="Gene3D" id="2.40.128.680">
    <property type="match status" value="1"/>
</dbReference>
<dbReference type="KEGG" id="sla:SERLADRAFT_473695"/>
<dbReference type="PANTHER" id="PTHR47204">
    <property type="entry name" value="OS02G0168900 PROTEIN"/>
    <property type="match status" value="1"/>
</dbReference>
<dbReference type="Pfam" id="PF08615">
    <property type="entry name" value="RNase_H2_suC"/>
    <property type="match status" value="1"/>
</dbReference>
<evidence type="ECO:0000313" key="2">
    <source>
        <dbReference type="EMBL" id="EGO22616.1"/>
    </source>
</evidence>
<dbReference type="RefSeq" id="XP_007321154.1">
    <property type="nucleotide sequence ID" value="XM_007321092.1"/>
</dbReference>
<dbReference type="PANTHER" id="PTHR47204:SF1">
    <property type="entry name" value="RIBONUCLEASE H2 SUBUNIT C"/>
    <property type="match status" value="1"/>
</dbReference>
<dbReference type="GO" id="GO:0006401">
    <property type="term" value="P:RNA catabolic process"/>
    <property type="evidence" value="ECO:0007669"/>
    <property type="project" value="InterPro"/>
</dbReference>
<dbReference type="GeneID" id="18820346"/>
<dbReference type="HOGENOM" id="CLU_071098_0_0_1"/>
<dbReference type="AlphaFoldDB" id="F8P385"/>
<feature type="region of interest" description="Disordered" evidence="1">
    <location>
        <begin position="205"/>
        <end position="226"/>
    </location>
</feature>
<organism>
    <name type="scientific">Serpula lacrymans var. lacrymans (strain S7.9)</name>
    <name type="common">Dry rot fungus</name>
    <dbReference type="NCBI Taxonomy" id="578457"/>
    <lineage>
        <taxon>Eukaryota</taxon>
        <taxon>Fungi</taxon>
        <taxon>Dikarya</taxon>
        <taxon>Basidiomycota</taxon>
        <taxon>Agaricomycotina</taxon>
        <taxon>Agaricomycetes</taxon>
        <taxon>Agaricomycetidae</taxon>
        <taxon>Boletales</taxon>
        <taxon>Coniophorineae</taxon>
        <taxon>Serpulaceae</taxon>
        <taxon>Serpula</taxon>
    </lineage>
</organism>
<feature type="compositionally biased region" description="Acidic residues" evidence="1">
    <location>
        <begin position="207"/>
        <end position="218"/>
    </location>
</feature>
<feature type="compositionally biased region" description="Polar residues" evidence="1">
    <location>
        <begin position="105"/>
        <end position="121"/>
    </location>
</feature>
<dbReference type="OrthoDB" id="6222486at2759"/>
<dbReference type="Proteomes" id="UP000008064">
    <property type="component" value="Unassembled WGS sequence"/>
</dbReference>
<feature type="region of interest" description="Disordered" evidence="1">
    <location>
        <begin position="105"/>
        <end position="128"/>
    </location>
</feature>